<evidence type="ECO:0000313" key="4">
    <source>
        <dbReference type="Proteomes" id="UP000309138"/>
    </source>
</evidence>
<dbReference type="PANTHER" id="PTHR11731:SF193">
    <property type="entry name" value="DIPEPTIDYL PEPTIDASE 9"/>
    <property type="match status" value="1"/>
</dbReference>
<dbReference type="Gene3D" id="3.40.50.1820">
    <property type="entry name" value="alpha/beta hydrolase"/>
    <property type="match status" value="1"/>
</dbReference>
<dbReference type="Gene3D" id="2.140.10.30">
    <property type="entry name" value="Dipeptidylpeptidase IV, N-terminal domain"/>
    <property type="match status" value="1"/>
</dbReference>
<dbReference type="GO" id="GO:0008239">
    <property type="term" value="F:dipeptidyl-peptidase activity"/>
    <property type="evidence" value="ECO:0007669"/>
    <property type="project" value="TreeGrafter"/>
</dbReference>
<feature type="domain" description="Dipeptidylpeptidase IV N-terminal" evidence="2">
    <location>
        <begin position="178"/>
        <end position="414"/>
    </location>
</feature>
<dbReference type="AlphaFoldDB" id="A0A4U1L3N6"/>
<protein>
    <submittedName>
        <fullName evidence="3">S9 family peptidase</fullName>
    </submittedName>
</protein>
<dbReference type="Pfam" id="PF00326">
    <property type="entry name" value="Peptidase_S9"/>
    <property type="match status" value="1"/>
</dbReference>
<dbReference type="GO" id="GO:0008236">
    <property type="term" value="F:serine-type peptidase activity"/>
    <property type="evidence" value="ECO:0007669"/>
    <property type="project" value="InterPro"/>
</dbReference>
<dbReference type="InterPro" id="IPR029058">
    <property type="entry name" value="AB_hydrolase_fold"/>
</dbReference>
<gene>
    <name evidence="3" type="ORF">FBR43_10235</name>
</gene>
<dbReference type="EMBL" id="SWKR01000002">
    <property type="protein sequence ID" value="TKD51094.1"/>
    <property type="molecule type" value="Genomic_DNA"/>
</dbReference>
<dbReference type="Pfam" id="PF00930">
    <property type="entry name" value="DPPIV_N"/>
    <property type="match status" value="1"/>
</dbReference>
<name>A0A4U1L3N6_9SPHN</name>
<organism evidence="3 4">
    <name type="scientific">Sphingomonas baiyangensis</name>
    <dbReference type="NCBI Taxonomy" id="2572576"/>
    <lineage>
        <taxon>Bacteria</taxon>
        <taxon>Pseudomonadati</taxon>
        <taxon>Pseudomonadota</taxon>
        <taxon>Alphaproteobacteria</taxon>
        <taxon>Sphingomonadales</taxon>
        <taxon>Sphingomonadaceae</taxon>
        <taxon>Sphingomonas</taxon>
    </lineage>
</organism>
<dbReference type="OrthoDB" id="1094230at2"/>
<comment type="caution">
    <text evidence="3">The sequence shown here is derived from an EMBL/GenBank/DDBJ whole genome shotgun (WGS) entry which is preliminary data.</text>
</comment>
<evidence type="ECO:0000313" key="3">
    <source>
        <dbReference type="EMBL" id="TKD51094.1"/>
    </source>
</evidence>
<dbReference type="RefSeq" id="WP_136943042.1">
    <property type="nucleotide sequence ID" value="NZ_SWKR01000002.1"/>
</dbReference>
<feature type="domain" description="Peptidase S9 prolyl oligopeptidase catalytic" evidence="1">
    <location>
        <begin position="506"/>
        <end position="704"/>
    </location>
</feature>
<evidence type="ECO:0000259" key="2">
    <source>
        <dbReference type="Pfam" id="PF00930"/>
    </source>
</evidence>
<dbReference type="SUPFAM" id="SSF53474">
    <property type="entry name" value="alpha/beta-Hydrolases"/>
    <property type="match status" value="1"/>
</dbReference>
<dbReference type="InterPro" id="IPR002469">
    <property type="entry name" value="Peptidase_S9B_N"/>
</dbReference>
<sequence>MAGTSLDLDALYQPVSIVGTPPSGFAWSPDGRRILFLWNDAGASFRDVWSADAVTGEKRRLTFHGQASPAEQGARGVSEAVFLNDEGRFAYVLGGRLHIVDAAGRDEAVERDKRAVRQLALSPDRRHLAFVSGNAVDAGNRNVSGGLLWARPLDARDDGSTRYLAGDRADPKIYVENYQWAAGGRRIAFTLADNRLMPERDILYYAGGAAQNNRVERAFPGEEVTRYTVGVVDVASGTARMFERPNARHHVWSYGLSGRGDRLFVSESDLLANDHVIWMWDTATGKRERFYSHSEPKHLRPDWQVAWAPDDDGLVILTDRDGWLHLYHQKTARSKPRAITSGRWEIASFTVDRDRRDLLFVANKSYLTDRQVYRVPFAGGAVRQLTPAANGSHDPVYSPDHGRIATLWSDDRTPHELMIVDAAQPGTGRRITHSPRPEFARQTWANIGYVEFPSHVDGKPLVGRLSLPANYRPGRRYPLIVGSVYSDSVRNQWGGRTAHPTALFDQYLVSRGYIVLNVNVRGSWGQGREHNQGLHHSYGQADIDDLESGVRHLVAKGYVDPARVGIWGSSYGGLMTLMSLAKKPGVYAAGIAGAPATNVWHAYPSQMWVMGPPEGSDMPARYEAQSALYHVDKIKDPVLLIHGTRDPVVLYSDTVAATERMIAAGVQHELVTLPGANHAWASDNLAQTRFAFRKMADFFDRHLRPGSVAGESE</sequence>
<dbReference type="SUPFAM" id="SSF82171">
    <property type="entry name" value="DPP6 N-terminal domain-like"/>
    <property type="match status" value="1"/>
</dbReference>
<accession>A0A4U1L3N6</accession>
<dbReference type="PANTHER" id="PTHR11731">
    <property type="entry name" value="PROTEASE FAMILY S9B,C DIPEPTIDYL-PEPTIDASE IV-RELATED"/>
    <property type="match status" value="1"/>
</dbReference>
<dbReference type="InterPro" id="IPR011659">
    <property type="entry name" value="WD40"/>
</dbReference>
<evidence type="ECO:0000259" key="1">
    <source>
        <dbReference type="Pfam" id="PF00326"/>
    </source>
</evidence>
<reference evidence="3 4" key="1">
    <citation type="submission" date="2019-04" db="EMBL/GenBank/DDBJ databases">
        <authorList>
            <person name="Yang Y."/>
            <person name="Wei D."/>
        </authorList>
    </citation>
    <scope>NUCLEOTIDE SEQUENCE [LARGE SCALE GENOMIC DNA]</scope>
    <source>
        <strain evidence="3 4">L-1-4w-11</strain>
    </source>
</reference>
<dbReference type="Proteomes" id="UP000309138">
    <property type="component" value="Unassembled WGS sequence"/>
</dbReference>
<dbReference type="Pfam" id="PF07676">
    <property type="entry name" value="PD40"/>
    <property type="match status" value="1"/>
</dbReference>
<dbReference type="InterPro" id="IPR001375">
    <property type="entry name" value="Peptidase_S9_cat"/>
</dbReference>
<dbReference type="InterPro" id="IPR050278">
    <property type="entry name" value="Serine_Prot_S9B/DPPIV"/>
</dbReference>
<dbReference type="GO" id="GO:0006508">
    <property type="term" value="P:proteolysis"/>
    <property type="evidence" value="ECO:0007669"/>
    <property type="project" value="InterPro"/>
</dbReference>
<proteinExistence type="predicted"/>
<keyword evidence="4" id="KW-1185">Reference proteome</keyword>